<name>A0A250KJC3_9BACT</name>
<dbReference type="EMBL" id="AP018050">
    <property type="protein sequence ID" value="BBA29819.1"/>
    <property type="molecule type" value="Genomic_DNA"/>
</dbReference>
<evidence type="ECO:0000313" key="2">
    <source>
        <dbReference type="EMBL" id="BBA29819.1"/>
    </source>
</evidence>
<feature type="region of interest" description="Disordered" evidence="1">
    <location>
        <begin position="21"/>
        <end position="62"/>
    </location>
</feature>
<dbReference type="RefSeq" id="WP_120174946.1">
    <property type="nucleotide sequence ID" value="NZ_AP018050.1"/>
</dbReference>
<reference evidence="2 3" key="1">
    <citation type="submission" date="2017-05" db="EMBL/GenBank/DDBJ databases">
        <title>whole genome sequence of Prevotella melaninogenica GAI 07411.</title>
        <authorList>
            <person name="Kondo Y."/>
            <person name="Hoshino T."/>
        </authorList>
    </citation>
    <scope>NUCLEOTIDE SEQUENCE [LARGE SCALE GENOMIC DNA]</scope>
    <source>
        <strain evidence="2 3">GAI 07411</strain>
    </source>
</reference>
<protein>
    <submittedName>
        <fullName evidence="2">Uncharacterized protein</fullName>
    </submittedName>
</protein>
<proteinExistence type="predicted"/>
<organism evidence="2 3">
    <name type="scientific">Prevotella melaninogenica</name>
    <dbReference type="NCBI Taxonomy" id="28132"/>
    <lineage>
        <taxon>Bacteria</taxon>
        <taxon>Pseudomonadati</taxon>
        <taxon>Bacteroidota</taxon>
        <taxon>Bacteroidia</taxon>
        <taxon>Bacteroidales</taxon>
        <taxon>Prevotellaceae</taxon>
        <taxon>Prevotella</taxon>
    </lineage>
</organism>
<dbReference type="AlphaFoldDB" id="A0A250KJC3"/>
<gene>
    <name evidence="2" type="ORF">PMEL_200345</name>
</gene>
<dbReference type="Proteomes" id="UP000267517">
    <property type="component" value="Chromosome II"/>
</dbReference>
<sequence length="62" mass="7038">MELTTLFAAAVAVKVIDSLTGGNKKKKNKKNKKKSSSRSSYRRKDTNYRDAPAWFHDHGQNL</sequence>
<feature type="compositionally biased region" description="Basic residues" evidence="1">
    <location>
        <begin position="23"/>
        <end position="36"/>
    </location>
</feature>
<evidence type="ECO:0000313" key="3">
    <source>
        <dbReference type="Proteomes" id="UP000267517"/>
    </source>
</evidence>
<accession>A0A250KJC3</accession>
<evidence type="ECO:0000256" key="1">
    <source>
        <dbReference type="SAM" id="MobiDB-lite"/>
    </source>
</evidence>